<proteinExistence type="predicted"/>
<gene>
    <name evidence="1" type="ORF">AVEN_238748_1</name>
</gene>
<sequence length="92" mass="10152">MLNPKTDNRNKKNIYPFFTESETGTMIETGQVSHIMDGVVDLTEMIVNALSRMRGQISTTEADTSDTDPTKIQKTVASLTEGLAAVEKVLKF</sequence>
<reference evidence="1 2" key="1">
    <citation type="journal article" date="2019" name="Sci. Rep.">
        <title>Orb-weaving spider Araneus ventricosus genome elucidates the spidroin gene catalogue.</title>
        <authorList>
            <person name="Kono N."/>
            <person name="Nakamura H."/>
            <person name="Ohtoshi R."/>
            <person name="Moran D.A.P."/>
            <person name="Shinohara A."/>
            <person name="Yoshida Y."/>
            <person name="Fujiwara M."/>
            <person name="Mori M."/>
            <person name="Tomita M."/>
            <person name="Arakawa K."/>
        </authorList>
    </citation>
    <scope>NUCLEOTIDE SEQUENCE [LARGE SCALE GENOMIC DNA]</scope>
</reference>
<dbReference type="AlphaFoldDB" id="A0A4Y2RSM0"/>
<comment type="caution">
    <text evidence="1">The sequence shown here is derived from an EMBL/GenBank/DDBJ whole genome shotgun (WGS) entry which is preliminary data.</text>
</comment>
<evidence type="ECO:0000313" key="1">
    <source>
        <dbReference type="EMBL" id="GBN78681.1"/>
    </source>
</evidence>
<dbReference type="Proteomes" id="UP000499080">
    <property type="component" value="Unassembled WGS sequence"/>
</dbReference>
<protein>
    <submittedName>
        <fullName evidence="1">Uncharacterized protein</fullName>
    </submittedName>
</protein>
<keyword evidence="2" id="KW-1185">Reference proteome</keyword>
<name>A0A4Y2RSM0_ARAVE</name>
<accession>A0A4Y2RSM0</accession>
<organism evidence="1 2">
    <name type="scientific">Araneus ventricosus</name>
    <name type="common">Orbweaver spider</name>
    <name type="synonym">Epeira ventricosa</name>
    <dbReference type="NCBI Taxonomy" id="182803"/>
    <lineage>
        <taxon>Eukaryota</taxon>
        <taxon>Metazoa</taxon>
        <taxon>Ecdysozoa</taxon>
        <taxon>Arthropoda</taxon>
        <taxon>Chelicerata</taxon>
        <taxon>Arachnida</taxon>
        <taxon>Araneae</taxon>
        <taxon>Araneomorphae</taxon>
        <taxon>Entelegynae</taxon>
        <taxon>Araneoidea</taxon>
        <taxon>Araneidae</taxon>
        <taxon>Araneus</taxon>
    </lineage>
</organism>
<dbReference type="EMBL" id="BGPR01018268">
    <property type="protein sequence ID" value="GBN78681.1"/>
    <property type="molecule type" value="Genomic_DNA"/>
</dbReference>
<evidence type="ECO:0000313" key="2">
    <source>
        <dbReference type="Proteomes" id="UP000499080"/>
    </source>
</evidence>